<dbReference type="OrthoDB" id="1447144at2"/>
<dbReference type="GO" id="GO:0016020">
    <property type="term" value="C:membrane"/>
    <property type="evidence" value="ECO:0007669"/>
    <property type="project" value="UniProtKB-SubCell"/>
</dbReference>
<feature type="transmembrane region" description="Helical" evidence="12">
    <location>
        <begin position="298"/>
        <end position="317"/>
    </location>
</feature>
<gene>
    <name evidence="13" type="primary">ctaA</name>
    <name evidence="13" type="ORF">TJEJU_4015</name>
</gene>
<accession>A0A238UEL6</accession>
<evidence type="ECO:0000256" key="7">
    <source>
        <dbReference type="ARBA" id="ARBA00023004"/>
    </source>
</evidence>
<evidence type="ECO:0000256" key="11">
    <source>
        <dbReference type="ARBA" id="ARBA00023444"/>
    </source>
</evidence>
<comment type="subcellular location">
    <subcellularLocation>
        <location evidence="1">Membrane</location>
        <topology evidence="1">Multi-pass membrane protein</topology>
    </subcellularLocation>
</comment>
<evidence type="ECO:0000256" key="10">
    <source>
        <dbReference type="ARBA" id="ARBA00023157"/>
    </source>
</evidence>
<keyword evidence="8" id="KW-0350">Heme biosynthesis</keyword>
<protein>
    <submittedName>
        <fullName evidence="13">Cytochrome oxidase assembly protein</fullName>
    </submittedName>
</protein>
<comment type="pathway">
    <text evidence="11">Porphyrin-containing compound metabolism.</text>
</comment>
<evidence type="ECO:0000313" key="14">
    <source>
        <dbReference type="Proteomes" id="UP000215214"/>
    </source>
</evidence>
<feature type="transmembrane region" description="Helical" evidence="12">
    <location>
        <begin position="153"/>
        <end position="171"/>
    </location>
</feature>
<keyword evidence="10" id="KW-1015">Disulfide bond</keyword>
<evidence type="ECO:0000256" key="5">
    <source>
        <dbReference type="ARBA" id="ARBA00022989"/>
    </source>
</evidence>
<feature type="transmembrane region" description="Helical" evidence="12">
    <location>
        <begin position="21"/>
        <end position="41"/>
    </location>
</feature>
<keyword evidence="5 12" id="KW-1133">Transmembrane helix</keyword>
<feature type="transmembrane region" description="Helical" evidence="12">
    <location>
        <begin position="183"/>
        <end position="205"/>
    </location>
</feature>
<keyword evidence="14" id="KW-1185">Reference proteome</keyword>
<dbReference type="GO" id="GO:0046872">
    <property type="term" value="F:metal ion binding"/>
    <property type="evidence" value="ECO:0007669"/>
    <property type="project" value="UniProtKB-KW"/>
</dbReference>
<keyword evidence="4" id="KW-0479">Metal-binding</keyword>
<feature type="transmembrane region" description="Helical" evidence="12">
    <location>
        <begin position="267"/>
        <end position="286"/>
    </location>
</feature>
<dbReference type="RefSeq" id="WP_095074835.1">
    <property type="nucleotide sequence ID" value="NZ_LT899436.1"/>
</dbReference>
<organism evidence="13 14">
    <name type="scientific">Tenacibaculum jejuense</name>
    <dbReference type="NCBI Taxonomy" id="584609"/>
    <lineage>
        <taxon>Bacteria</taxon>
        <taxon>Pseudomonadati</taxon>
        <taxon>Bacteroidota</taxon>
        <taxon>Flavobacteriia</taxon>
        <taxon>Flavobacteriales</taxon>
        <taxon>Flavobacteriaceae</taxon>
        <taxon>Tenacibaculum</taxon>
    </lineage>
</organism>
<evidence type="ECO:0000256" key="4">
    <source>
        <dbReference type="ARBA" id="ARBA00022723"/>
    </source>
</evidence>
<dbReference type="KEGG" id="tje:TJEJU_4015"/>
<keyword evidence="6" id="KW-0560">Oxidoreductase</keyword>
<evidence type="ECO:0000256" key="8">
    <source>
        <dbReference type="ARBA" id="ARBA00023133"/>
    </source>
</evidence>
<feature type="transmembrane region" description="Helical" evidence="12">
    <location>
        <begin position="217"/>
        <end position="235"/>
    </location>
</feature>
<evidence type="ECO:0000256" key="2">
    <source>
        <dbReference type="ARBA" id="ARBA00022475"/>
    </source>
</evidence>
<keyword evidence="3 12" id="KW-0812">Transmembrane</keyword>
<proteinExistence type="predicted"/>
<keyword evidence="7" id="KW-0408">Iron</keyword>
<dbReference type="PANTHER" id="PTHR35457">
    <property type="entry name" value="HEME A SYNTHASE"/>
    <property type="match status" value="1"/>
</dbReference>
<feature type="transmembrane region" description="Helical" evidence="12">
    <location>
        <begin position="123"/>
        <end position="141"/>
    </location>
</feature>
<dbReference type="InterPro" id="IPR003780">
    <property type="entry name" value="COX15/CtaA_fam"/>
</dbReference>
<dbReference type="InterPro" id="IPR050450">
    <property type="entry name" value="COX15/CtaA_HemeA_synthase"/>
</dbReference>
<dbReference type="Pfam" id="PF02628">
    <property type="entry name" value="COX15-CtaA"/>
    <property type="match status" value="2"/>
</dbReference>
<name>A0A238UEL6_9FLAO</name>
<keyword evidence="2" id="KW-1003">Cell membrane</keyword>
<dbReference type="PANTHER" id="PTHR35457:SF1">
    <property type="entry name" value="HEME A SYNTHASE"/>
    <property type="match status" value="1"/>
</dbReference>
<dbReference type="AlphaFoldDB" id="A0A238UEL6"/>
<dbReference type="EMBL" id="LT899436">
    <property type="protein sequence ID" value="SNR17643.1"/>
    <property type="molecule type" value="Genomic_DNA"/>
</dbReference>
<dbReference type="Proteomes" id="UP000215214">
    <property type="component" value="Chromosome TJEJU"/>
</dbReference>
<keyword evidence="9 12" id="KW-0472">Membrane</keyword>
<evidence type="ECO:0000256" key="6">
    <source>
        <dbReference type="ARBA" id="ARBA00023002"/>
    </source>
</evidence>
<evidence type="ECO:0000256" key="12">
    <source>
        <dbReference type="SAM" id="Phobius"/>
    </source>
</evidence>
<evidence type="ECO:0000256" key="1">
    <source>
        <dbReference type="ARBA" id="ARBA00004141"/>
    </source>
</evidence>
<evidence type="ECO:0000256" key="3">
    <source>
        <dbReference type="ARBA" id="ARBA00022692"/>
    </source>
</evidence>
<dbReference type="GO" id="GO:0006784">
    <property type="term" value="P:heme A biosynthetic process"/>
    <property type="evidence" value="ECO:0007669"/>
    <property type="project" value="InterPro"/>
</dbReference>
<sequence>MLSKINNLLHYFKSKFPKITKITFISVYLIFLAGAVVRMTGSGMGCPDWPKCFGYLIPPTSEEQITWKPNKEFKKGMIIVKDETLFVAQNDIKTSENFAASNWEKYTKHDYAKFNKYHTWTEYINRLASVLSGFVFIFLILGSIKYWKEKKSITLLSFFALFLMGFEAWLGKTVVDSNLKPTIITIHMVVGLLIIGILLYLHFIVSERKNNFKYNALFNKLLIFSVIFSVIQIAMGTQVRQFIDEQVKQFGFDNKQYSLMNPSFKFYFHRSFTIAIVLVNFGMFYLNQIKDLGYKLVNWIVFLIFLETITGILMYYAEFPIGTQAVHLLAGAILFGLQFYLWMQSRKTTFTELV</sequence>
<dbReference type="GO" id="GO:0016491">
    <property type="term" value="F:oxidoreductase activity"/>
    <property type="evidence" value="ECO:0007669"/>
    <property type="project" value="UniProtKB-KW"/>
</dbReference>
<reference evidence="13 14" key="1">
    <citation type="submission" date="2017-07" db="EMBL/GenBank/DDBJ databases">
        <authorList>
            <person name="Sun Z.S."/>
            <person name="Albrecht U."/>
            <person name="Echele G."/>
            <person name="Lee C.C."/>
        </authorList>
    </citation>
    <scope>NUCLEOTIDE SEQUENCE [LARGE SCALE GENOMIC DNA]</scope>
    <source>
        <strain evidence="14">type strain: KCTC 22618</strain>
    </source>
</reference>
<evidence type="ECO:0000313" key="13">
    <source>
        <dbReference type="EMBL" id="SNR17643.1"/>
    </source>
</evidence>
<evidence type="ECO:0000256" key="9">
    <source>
        <dbReference type="ARBA" id="ARBA00023136"/>
    </source>
</evidence>
<feature type="transmembrane region" description="Helical" evidence="12">
    <location>
        <begin position="323"/>
        <end position="343"/>
    </location>
</feature>